<proteinExistence type="inferred from homology"/>
<accession>A0A8H3ASF7</accession>
<protein>
    <recommendedName>
        <fullName evidence="4">Protein ROT1</fullName>
    </recommendedName>
    <alternativeName>
        <fullName evidence="3">Protein rot1</fullName>
    </alternativeName>
</protein>
<dbReference type="GO" id="GO:0051082">
    <property type="term" value="F:unfolded protein binding"/>
    <property type="evidence" value="ECO:0007669"/>
    <property type="project" value="TreeGrafter"/>
</dbReference>
<evidence type="ECO:0000256" key="3">
    <source>
        <dbReference type="ARBA" id="ARBA00016195"/>
    </source>
</evidence>
<sequence length="96" mass="10734">MYQHGTYQLNSDGSMTLTPFEQDGRYELRDPCGALNKTLPYAHTAHIESWSIAVDPVVGPVLHLVRPHVPVQILTQAYDPPNMLPTRPLTQVIVQS</sequence>
<comment type="similarity">
    <text evidence="2">Belongs to the ROT1 family.</text>
</comment>
<evidence type="ECO:0000256" key="6">
    <source>
        <dbReference type="ARBA" id="ARBA00022729"/>
    </source>
</evidence>
<organism evidence="10 11">
    <name type="scientific">Rhizoctonia solani</name>
    <dbReference type="NCBI Taxonomy" id="456999"/>
    <lineage>
        <taxon>Eukaryota</taxon>
        <taxon>Fungi</taxon>
        <taxon>Dikarya</taxon>
        <taxon>Basidiomycota</taxon>
        <taxon>Agaricomycotina</taxon>
        <taxon>Agaricomycetes</taxon>
        <taxon>Cantharellales</taxon>
        <taxon>Ceratobasidiaceae</taxon>
        <taxon>Rhizoctonia</taxon>
    </lineage>
</organism>
<evidence type="ECO:0000313" key="11">
    <source>
        <dbReference type="Proteomes" id="UP000663850"/>
    </source>
</evidence>
<evidence type="ECO:0000256" key="4">
    <source>
        <dbReference type="ARBA" id="ARBA00017291"/>
    </source>
</evidence>
<comment type="caution">
    <text evidence="10">The sequence shown here is derived from an EMBL/GenBank/DDBJ whole genome shotgun (WGS) entry which is preliminary data.</text>
</comment>
<comment type="subcellular location">
    <subcellularLocation>
        <location evidence="1">Endoplasmic reticulum membrane</location>
        <topology evidence="1">Single-pass type I membrane protein</topology>
    </subcellularLocation>
</comment>
<dbReference type="InterPro" id="IPR019623">
    <property type="entry name" value="Rot1"/>
</dbReference>
<evidence type="ECO:0000256" key="1">
    <source>
        <dbReference type="ARBA" id="ARBA00004115"/>
    </source>
</evidence>
<dbReference type="PANTHER" id="PTHR28090:SF1">
    <property type="entry name" value="PROTEIN ROT1"/>
    <property type="match status" value="1"/>
</dbReference>
<dbReference type="Pfam" id="PF10681">
    <property type="entry name" value="Rot1"/>
    <property type="match status" value="1"/>
</dbReference>
<keyword evidence="7" id="KW-0256">Endoplasmic reticulum</keyword>
<keyword evidence="8" id="KW-1133">Transmembrane helix</keyword>
<keyword evidence="6" id="KW-0732">Signal</keyword>
<keyword evidence="5" id="KW-0812">Transmembrane</keyword>
<keyword evidence="9" id="KW-0472">Membrane</keyword>
<gene>
    <name evidence="10" type="ORF">RDB_LOCUS22304</name>
</gene>
<evidence type="ECO:0000256" key="7">
    <source>
        <dbReference type="ARBA" id="ARBA00022824"/>
    </source>
</evidence>
<evidence type="ECO:0000313" key="10">
    <source>
        <dbReference type="EMBL" id="CAE6434465.1"/>
    </source>
</evidence>
<evidence type="ECO:0000256" key="8">
    <source>
        <dbReference type="ARBA" id="ARBA00022989"/>
    </source>
</evidence>
<name>A0A8H3ASF7_9AGAM</name>
<dbReference type="GO" id="GO:0005789">
    <property type="term" value="C:endoplasmic reticulum membrane"/>
    <property type="evidence" value="ECO:0007669"/>
    <property type="project" value="UniProtKB-SubCell"/>
</dbReference>
<evidence type="ECO:0000256" key="5">
    <source>
        <dbReference type="ARBA" id="ARBA00022692"/>
    </source>
</evidence>
<dbReference type="GO" id="GO:0006458">
    <property type="term" value="P:'de novo' protein folding"/>
    <property type="evidence" value="ECO:0007669"/>
    <property type="project" value="InterPro"/>
</dbReference>
<dbReference type="PANTHER" id="PTHR28090">
    <property type="entry name" value="PROTEIN ROT1"/>
    <property type="match status" value="1"/>
</dbReference>
<dbReference type="AlphaFoldDB" id="A0A8H3ASF7"/>
<dbReference type="Proteomes" id="UP000663850">
    <property type="component" value="Unassembled WGS sequence"/>
</dbReference>
<evidence type="ECO:0000256" key="9">
    <source>
        <dbReference type="ARBA" id="ARBA00023136"/>
    </source>
</evidence>
<reference evidence="10" key="1">
    <citation type="submission" date="2021-01" db="EMBL/GenBank/DDBJ databases">
        <authorList>
            <person name="Kaushik A."/>
        </authorList>
    </citation>
    <scope>NUCLEOTIDE SEQUENCE</scope>
    <source>
        <strain evidence="10">Type strain: AG8-Rh-89/</strain>
    </source>
</reference>
<evidence type="ECO:0000256" key="2">
    <source>
        <dbReference type="ARBA" id="ARBA00007149"/>
    </source>
</evidence>
<dbReference type="EMBL" id="CAJMWZ010001298">
    <property type="protein sequence ID" value="CAE6434465.1"/>
    <property type="molecule type" value="Genomic_DNA"/>
</dbReference>